<dbReference type="HOGENOM" id="CLU_2142440_0_0_4"/>
<organism evidence="1 2">
    <name type="scientific">Herminiimonas arsenicoxydans</name>
    <dbReference type="NCBI Taxonomy" id="204773"/>
    <lineage>
        <taxon>Bacteria</taxon>
        <taxon>Pseudomonadati</taxon>
        <taxon>Pseudomonadota</taxon>
        <taxon>Betaproteobacteria</taxon>
        <taxon>Burkholderiales</taxon>
        <taxon>Oxalobacteraceae</taxon>
        <taxon>Herminiimonas</taxon>
    </lineage>
</organism>
<accession>A4G2E9</accession>
<evidence type="ECO:0000313" key="2">
    <source>
        <dbReference type="Proteomes" id="UP000006697"/>
    </source>
</evidence>
<reference evidence="1 2" key="1">
    <citation type="journal article" date="2007" name="PLoS Genet.">
        <title>A tale of two oxidation states: bacterial colonization of arsenic-rich environments.</title>
        <authorList>
            <person name="Muller D."/>
            <person name="Medigue C."/>
            <person name="Koechler S."/>
            <person name="Barbe V."/>
            <person name="Barakat M."/>
            <person name="Talla E."/>
            <person name="Bonnefoy V."/>
            <person name="Krin E."/>
            <person name="Arsene-Ploetze F."/>
            <person name="Carapito C."/>
            <person name="Chandler M."/>
            <person name="Cournoyer B."/>
            <person name="Cruveiller S."/>
            <person name="Dossat C."/>
            <person name="Duval S."/>
            <person name="Heymann M."/>
            <person name="Leize E."/>
            <person name="Lieutaud A."/>
            <person name="Lievremont D."/>
            <person name="Makita Y."/>
            <person name="Mangenot S."/>
            <person name="Nitschke W."/>
            <person name="Ortet P."/>
            <person name="Perdrial N."/>
            <person name="Schoepp B."/>
            <person name="Siguier N."/>
            <person name="Simeonova D.D."/>
            <person name="Rouy Z."/>
            <person name="Segurens B."/>
            <person name="Turlin E."/>
            <person name="Vallenet D."/>
            <person name="Van Dorsselaer A."/>
            <person name="Weiss S."/>
            <person name="Weissenbach J."/>
            <person name="Lett M.C."/>
            <person name="Danchin A."/>
            <person name="Bertin P.N."/>
        </authorList>
    </citation>
    <scope>NUCLEOTIDE SEQUENCE [LARGE SCALE GENOMIC DNA]</scope>
    <source>
        <strain evidence="2">ULPAs1</strain>
    </source>
</reference>
<sequence>MNSHQRSAWYWLISIGQDTCTPFVDAGQVLAAAFLPLSPTRALVGTLGTLQPATLCGLRENSIRCSLEYFIAHQWDLDTQALTSLIGQTARLVSIQQIDMILQDTLAEALQG</sequence>
<proteinExistence type="predicted"/>
<dbReference type="KEGG" id="har:HEAR0473"/>
<gene>
    <name evidence="1" type="ordered locus">HEAR0473</name>
</gene>
<keyword evidence="2" id="KW-1185">Reference proteome</keyword>
<evidence type="ECO:0000313" key="1">
    <source>
        <dbReference type="EMBL" id="CAL60686.1"/>
    </source>
</evidence>
<protein>
    <submittedName>
        <fullName evidence="1">Uncharacterized protein</fullName>
    </submittedName>
</protein>
<dbReference type="AlphaFoldDB" id="A4G2E9"/>
<dbReference type="EMBL" id="CU207211">
    <property type="protein sequence ID" value="CAL60686.1"/>
    <property type="molecule type" value="Genomic_DNA"/>
</dbReference>
<dbReference type="Proteomes" id="UP000006697">
    <property type="component" value="Chromosome"/>
</dbReference>
<name>A4G2E9_HERAR</name>